<proteinExistence type="predicted"/>
<feature type="chain" id="PRO_5026241051" evidence="1">
    <location>
        <begin position="20"/>
        <end position="102"/>
    </location>
</feature>
<dbReference type="EMBL" id="CP051180">
    <property type="protein sequence ID" value="QIZ75518.1"/>
    <property type="molecule type" value="Genomic_DNA"/>
</dbReference>
<dbReference type="AlphaFoldDB" id="A0A6H1U9L2"/>
<dbReference type="RefSeq" id="WP_168658779.1">
    <property type="nucleotide sequence ID" value="NZ_CP051180.1"/>
</dbReference>
<name>A0A6H1U9L2_9GAMM</name>
<accession>A0A6H1U9L2</accession>
<sequence>MIKPIITLGLLLIGPLAAAQDCVEASWRKEACPNLVYRATPQEPLKKMVCICTSDFDYLNNYRNVNSFAAQNLLSKELQRLGSIHQLEPTTLRKLLGLPISH</sequence>
<reference evidence="2 3" key="1">
    <citation type="submission" date="2020-04" db="EMBL/GenBank/DDBJ databases">
        <title>Ferrimonas sp. S7 isolated from sea water.</title>
        <authorList>
            <person name="Bae S.S."/>
            <person name="Baek K."/>
        </authorList>
    </citation>
    <scope>NUCLEOTIDE SEQUENCE [LARGE SCALE GENOMIC DNA]</scope>
    <source>
        <strain evidence="2 3">S7</strain>
    </source>
</reference>
<evidence type="ECO:0000256" key="1">
    <source>
        <dbReference type="SAM" id="SignalP"/>
    </source>
</evidence>
<feature type="signal peptide" evidence="1">
    <location>
        <begin position="1"/>
        <end position="19"/>
    </location>
</feature>
<evidence type="ECO:0000313" key="2">
    <source>
        <dbReference type="EMBL" id="QIZ75518.1"/>
    </source>
</evidence>
<dbReference type="KEGG" id="fes:HER31_00530"/>
<keyword evidence="3" id="KW-1185">Reference proteome</keyword>
<protein>
    <submittedName>
        <fullName evidence="2">Uncharacterized protein</fullName>
    </submittedName>
</protein>
<evidence type="ECO:0000313" key="3">
    <source>
        <dbReference type="Proteomes" id="UP000501602"/>
    </source>
</evidence>
<keyword evidence="1" id="KW-0732">Signal</keyword>
<dbReference type="Proteomes" id="UP000501602">
    <property type="component" value="Chromosome"/>
</dbReference>
<gene>
    <name evidence="2" type="ORF">HER31_00530</name>
</gene>
<organism evidence="2 3">
    <name type="scientific">Ferrimonas lipolytica</name>
    <dbReference type="NCBI Taxonomy" id="2724191"/>
    <lineage>
        <taxon>Bacteria</taxon>
        <taxon>Pseudomonadati</taxon>
        <taxon>Pseudomonadota</taxon>
        <taxon>Gammaproteobacteria</taxon>
        <taxon>Alteromonadales</taxon>
        <taxon>Ferrimonadaceae</taxon>
        <taxon>Ferrimonas</taxon>
    </lineage>
</organism>